<accession>X6LZ66</accession>
<name>X6LZ66_RETFI</name>
<organism evidence="2 3">
    <name type="scientific">Reticulomyxa filosa</name>
    <dbReference type="NCBI Taxonomy" id="46433"/>
    <lineage>
        <taxon>Eukaryota</taxon>
        <taxon>Sar</taxon>
        <taxon>Rhizaria</taxon>
        <taxon>Retaria</taxon>
        <taxon>Foraminifera</taxon>
        <taxon>Monothalamids</taxon>
        <taxon>Reticulomyxidae</taxon>
        <taxon>Reticulomyxa</taxon>
    </lineage>
</organism>
<dbReference type="Proteomes" id="UP000023152">
    <property type="component" value="Unassembled WGS sequence"/>
</dbReference>
<protein>
    <submittedName>
        <fullName evidence="2">Uncharacterized protein</fullName>
    </submittedName>
</protein>
<gene>
    <name evidence="2" type="ORF">RFI_30510</name>
</gene>
<feature type="coiled-coil region" evidence="1">
    <location>
        <begin position="186"/>
        <end position="213"/>
    </location>
</feature>
<evidence type="ECO:0000313" key="2">
    <source>
        <dbReference type="EMBL" id="ETO06884.1"/>
    </source>
</evidence>
<reference evidence="2 3" key="1">
    <citation type="journal article" date="2013" name="Curr. Biol.">
        <title>The Genome of the Foraminiferan Reticulomyxa filosa.</title>
        <authorList>
            <person name="Glockner G."/>
            <person name="Hulsmann N."/>
            <person name="Schleicher M."/>
            <person name="Noegel A.A."/>
            <person name="Eichinger L."/>
            <person name="Gallinger C."/>
            <person name="Pawlowski J."/>
            <person name="Sierra R."/>
            <person name="Euteneuer U."/>
            <person name="Pillet L."/>
            <person name="Moustafa A."/>
            <person name="Platzer M."/>
            <person name="Groth M."/>
            <person name="Szafranski K."/>
            <person name="Schliwa M."/>
        </authorList>
    </citation>
    <scope>NUCLEOTIDE SEQUENCE [LARGE SCALE GENOMIC DNA]</scope>
</reference>
<keyword evidence="3" id="KW-1185">Reference proteome</keyword>
<dbReference type="EMBL" id="ASPP01026708">
    <property type="protein sequence ID" value="ETO06884.1"/>
    <property type="molecule type" value="Genomic_DNA"/>
</dbReference>
<comment type="caution">
    <text evidence="2">The sequence shown here is derived from an EMBL/GenBank/DDBJ whole genome shotgun (WGS) entry which is preliminary data.</text>
</comment>
<sequence length="219" mass="25774">MKMVRQYEEIKLEERTLNPYSSCPPKELYEKLNKAMETTAMYKETWRKIQEDITQKIRAQLKDVSSKVGQLNQWKIEKRIQFCKTVLKTLPELMKSDVEEEIVACEKKIQYKIKKKMKETKNIEGICKLLKQRHIESNGADPNAFTEMTQTINATCTIVSHFAFSEHFDIDTNTIEIVGKCLALVLECMTLKKDTLEMKENEYKKEFDDFNDKIKRLGQ</sequence>
<proteinExistence type="predicted"/>
<dbReference type="AlphaFoldDB" id="X6LZ66"/>
<evidence type="ECO:0000256" key="1">
    <source>
        <dbReference type="SAM" id="Coils"/>
    </source>
</evidence>
<evidence type="ECO:0000313" key="3">
    <source>
        <dbReference type="Proteomes" id="UP000023152"/>
    </source>
</evidence>
<keyword evidence="1" id="KW-0175">Coiled coil</keyword>